<proteinExistence type="inferred from homology"/>
<dbReference type="GO" id="GO:0035267">
    <property type="term" value="C:NuA4 histone acetyltransferase complex"/>
    <property type="evidence" value="ECO:0000318"/>
    <property type="project" value="GO_Central"/>
</dbReference>
<sequence length="150" mass="17296">MTSETSESKIKEPENSLSYYEKCKKELHELMEKKIELESSLLGIEDSIYKLEGTYLESTARTGNIVHGFDGLLKSTTSNNLRRRNEFHESDRLFSLSSSTAGVKGTQMFSRLYTDEDGDENTSSSNRRRKRKSADHNAYDHKRRLTFRDA</sequence>
<dbReference type="Proteomes" id="UP000001744">
    <property type="component" value="Unassembled WGS sequence"/>
</dbReference>
<comment type="similarity">
    <text evidence="2 9">Belongs to the EAF6 family.</text>
</comment>
<dbReference type="EMBL" id="KE651168">
    <property type="protein sequence ID" value="EEB06342.1"/>
    <property type="molecule type" value="Genomic_DNA"/>
</dbReference>
<dbReference type="GO" id="GO:0016740">
    <property type="term" value="F:transferase activity"/>
    <property type="evidence" value="ECO:0007669"/>
    <property type="project" value="UniProtKB-KW"/>
</dbReference>
<evidence type="ECO:0000313" key="12">
    <source>
        <dbReference type="JaponicusDB" id="SJAG_01385"/>
    </source>
</evidence>
<evidence type="ECO:0000256" key="3">
    <source>
        <dbReference type="ARBA" id="ARBA00018504"/>
    </source>
</evidence>
<evidence type="ECO:0000256" key="1">
    <source>
        <dbReference type="ARBA" id="ARBA00004123"/>
    </source>
</evidence>
<dbReference type="RefSeq" id="XP_002172635.1">
    <property type="nucleotide sequence ID" value="XM_002172599.2"/>
</dbReference>
<comment type="subunit">
    <text evidence="9">Component of the NuA4 histone acetyltransferase complex.</text>
</comment>
<dbReference type="GO" id="GO:0005634">
    <property type="term" value="C:nucleus"/>
    <property type="evidence" value="ECO:0007669"/>
    <property type="project" value="UniProtKB-SubCell"/>
</dbReference>
<keyword evidence="6" id="KW-0175">Coiled coil</keyword>
<keyword evidence="9" id="KW-0234">DNA repair</keyword>
<evidence type="ECO:0000256" key="6">
    <source>
        <dbReference type="ARBA" id="ARBA00023054"/>
    </source>
</evidence>
<dbReference type="InterPro" id="IPR015418">
    <property type="entry name" value="Eaf6"/>
</dbReference>
<comment type="subcellular location">
    <subcellularLocation>
        <location evidence="1 9">Nucleus</location>
    </subcellularLocation>
</comment>
<dbReference type="PANTHER" id="PTHR13476">
    <property type="entry name" value="CHROMATIN MODIFICATION-RELATED PROTEIN MEAF6"/>
    <property type="match status" value="1"/>
</dbReference>
<protein>
    <recommendedName>
        <fullName evidence="3 9">Chromatin modification-related protein EAF6</fullName>
    </recommendedName>
</protein>
<evidence type="ECO:0000256" key="5">
    <source>
        <dbReference type="ARBA" id="ARBA00023015"/>
    </source>
</evidence>
<evidence type="ECO:0000256" key="9">
    <source>
        <dbReference type="RuleBase" id="RU368022"/>
    </source>
</evidence>
<dbReference type="AlphaFoldDB" id="B6JXS4"/>
<organism evidence="11 13">
    <name type="scientific">Schizosaccharomyces japonicus (strain yFS275 / FY16936)</name>
    <name type="common">Fission yeast</name>
    <dbReference type="NCBI Taxonomy" id="402676"/>
    <lineage>
        <taxon>Eukaryota</taxon>
        <taxon>Fungi</taxon>
        <taxon>Dikarya</taxon>
        <taxon>Ascomycota</taxon>
        <taxon>Taphrinomycotina</taxon>
        <taxon>Schizosaccharomycetes</taxon>
        <taxon>Schizosaccharomycetales</taxon>
        <taxon>Schizosaccharomycetaceae</taxon>
        <taxon>Schizosaccharomyces</taxon>
    </lineage>
</organism>
<evidence type="ECO:0000256" key="10">
    <source>
        <dbReference type="SAM" id="MobiDB-lite"/>
    </source>
</evidence>
<dbReference type="GO" id="GO:0006325">
    <property type="term" value="P:chromatin organization"/>
    <property type="evidence" value="ECO:0007669"/>
    <property type="project" value="UniProtKB-KW"/>
</dbReference>
<dbReference type="eggNOG" id="KOG3856">
    <property type="taxonomic scope" value="Eukaryota"/>
</dbReference>
<keyword evidence="5 9" id="KW-0805">Transcription regulation</keyword>
<evidence type="ECO:0000256" key="7">
    <source>
        <dbReference type="ARBA" id="ARBA00023163"/>
    </source>
</evidence>
<name>B6JXS4_SCHJY</name>
<dbReference type="JaponicusDB" id="SJAG_01385">
    <property type="gene designation" value="eaf6"/>
</dbReference>
<evidence type="ECO:0000256" key="2">
    <source>
        <dbReference type="ARBA" id="ARBA00010916"/>
    </source>
</evidence>
<dbReference type="OrthoDB" id="440324at2759"/>
<keyword evidence="8 9" id="KW-0539">Nucleus</keyword>
<evidence type="ECO:0000313" key="13">
    <source>
        <dbReference type="Proteomes" id="UP000001744"/>
    </source>
</evidence>
<keyword evidence="13" id="KW-1185">Reference proteome</keyword>
<keyword evidence="9" id="KW-0227">DNA damage</keyword>
<comment type="function">
    <text evidence="9">Component of the NuA4 histone acetyltransferase complex which is involved in transcriptional activation of selected genes principally by acetylation of nucleosomal histone H4 and H2A. The NuA4 complex is also involved in DNA repair.</text>
</comment>
<evidence type="ECO:0000256" key="8">
    <source>
        <dbReference type="ARBA" id="ARBA00023242"/>
    </source>
</evidence>
<dbReference type="Pfam" id="PF09340">
    <property type="entry name" value="NuA4"/>
    <property type="match status" value="1"/>
</dbReference>
<gene>
    <name evidence="12" type="primary">eaf6</name>
    <name evidence="11" type="ORF">SJAG_01385</name>
</gene>
<dbReference type="GeneID" id="7048134"/>
<dbReference type="HOGENOM" id="CLU_1741639_0_0_1"/>
<reference evidence="11 13" key="1">
    <citation type="journal article" date="2011" name="Science">
        <title>Comparative functional genomics of the fission yeasts.</title>
        <authorList>
            <person name="Rhind N."/>
            <person name="Chen Z."/>
            <person name="Yassour M."/>
            <person name="Thompson D.A."/>
            <person name="Haas B.J."/>
            <person name="Habib N."/>
            <person name="Wapinski I."/>
            <person name="Roy S."/>
            <person name="Lin M.F."/>
            <person name="Heiman D.I."/>
            <person name="Young S.K."/>
            <person name="Furuya K."/>
            <person name="Guo Y."/>
            <person name="Pidoux A."/>
            <person name="Chen H.M."/>
            <person name="Robbertse B."/>
            <person name="Goldberg J.M."/>
            <person name="Aoki K."/>
            <person name="Bayne E.H."/>
            <person name="Berlin A.M."/>
            <person name="Desjardins C.A."/>
            <person name="Dobbs E."/>
            <person name="Dukaj L."/>
            <person name="Fan L."/>
            <person name="FitzGerald M.G."/>
            <person name="French C."/>
            <person name="Gujja S."/>
            <person name="Hansen K."/>
            <person name="Keifenheim D."/>
            <person name="Levin J.Z."/>
            <person name="Mosher R.A."/>
            <person name="Mueller C.A."/>
            <person name="Pfiffner J."/>
            <person name="Priest M."/>
            <person name="Russ C."/>
            <person name="Smialowska A."/>
            <person name="Swoboda P."/>
            <person name="Sykes S.M."/>
            <person name="Vaughn M."/>
            <person name="Vengrova S."/>
            <person name="Yoder R."/>
            <person name="Zeng Q."/>
            <person name="Allshire R."/>
            <person name="Baulcombe D."/>
            <person name="Birren B.W."/>
            <person name="Brown W."/>
            <person name="Ekwall K."/>
            <person name="Kellis M."/>
            <person name="Leatherwood J."/>
            <person name="Levin H."/>
            <person name="Margalit H."/>
            <person name="Martienssen R."/>
            <person name="Nieduszynski C.A."/>
            <person name="Spatafora J.W."/>
            <person name="Friedman N."/>
            <person name="Dalgaard J.Z."/>
            <person name="Baumann P."/>
            <person name="Niki H."/>
            <person name="Regev A."/>
            <person name="Nusbaum C."/>
        </authorList>
    </citation>
    <scope>NUCLEOTIDE SEQUENCE [LARGE SCALE GENOMIC DNA]</scope>
    <source>
        <strain evidence="13">yFS275 / FY16936</strain>
    </source>
</reference>
<evidence type="ECO:0000313" key="11">
    <source>
        <dbReference type="EMBL" id="EEB06342.1"/>
    </source>
</evidence>
<evidence type="ECO:0000256" key="4">
    <source>
        <dbReference type="ARBA" id="ARBA00022853"/>
    </source>
</evidence>
<dbReference type="VEuPathDB" id="FungiDB:SJAG_01385"/>
<keyword evidence="4 9" id="KW-0156">Chromatin regulator</keyword>
<dbReference type="STRING" id="402676.B6JXS4"/>
<feature type="region of interest" description="Disordered" evidence="10">
    <location>
        <begin position="111"/>
        <end position="150"/>
    </location>
</feature>
<feature type="compositionally biased region" description="Basic and acidic residues" evidence="10">
    <location>
        <begin position="134"/>
        <end position="150"/>
    </location>
</feature>
<dbReference type="GO" id="GO:0006281">
    <property type="term" value="P:DNA repair"/>
    <property type="evidence" value="ECO:0007669"/>
    <property type="project" value="UniProtKB-UniRule"/>
</dbReference>
<keyword evidence="7 9" id="KW-0804">Transcription</keyword>
<accession>B6JXS4</accession>